<keyword evidence="3 7" id="KW-0812">Transmembrane</keyword>
<dbReference type="KEGG" id="csol:105360485"/>
<dbReference type="InterPro" id="IPR018503">
    <property type="entry name" value="Tetraspanin_CS"/>
</dbReference>
<organism evidence="8 9">
    <name type="scientific">Ceratosolen solmsi marchali</name>
    <dbReference type="NCBI Taxonomy" id="326594"/>
    <lineage>
        <taxon>Eukaryota</taxon>
        <taxon>Metazoa</taxon>
        <taxon>Ecdysozoa</taxon>
        <taxon>Arthropoda</taxon>
        <taxon>Hexapoda</taxon>
        <taxon>Insecta</taxon>
        <taxon>Pterygota</taxon>
        <taxon>Neoptera</taxon>
        <taxon>Endopterygota</taxon>
        <taxon>Hymenoptera</taxon>
        <taxon>Apocrita</taxon>
        <taxon>Proctotrupomorpha</taxon>
        <taxon>Chalcidoidea</taxon>
        <taxon>Agaonidae</taxon>
        <taxon>Agaoninae</taxon>
        <taxon>Ceratosolen</taxon>
    </lineage>
</organism>
<evidence type="ECO:0000256" key="3">
    <source>
        <dbReference type="ARBA" id="ARBA00022692"/>
    </source>
</evidence>
<dbReference type="PIRSF" id="PIRSF002419">
    <property type="entry name" value="Tetraspanin"/>
    <property type="match status" value="1"/>
</dbReference>
<dbReference type="InterPro" id="IPR018499">
    <property type="entry name" value="Tetraspanin/Peripherin"/>
</dbReference>
<dbReference type="GeneID" id="105360485"/>
<dbReference type="PROSITE" id="PS00421">
    <property type="entry name" value="TM4_1"/>
    <property type="match status" value="1"/>
</dbReference>
<sequence length="252" mass="27997">MVGNLKLSTSSQCIKYLMFVFNLLFVITGIILLSIGSVIHSVYYNYHHFLDDRFFSVPSLLIAVGSIIFFIAFFGCCGAVRENYCMIVTFATLMVLVFILELSAGISGYVLRNTASENIQEKMLETMKNYNKSVDITEVWNKLQKDFECCGTNNPTEWTRLLGNDTLPTSCCPTQNLKDLGTISTCHINSTNVYKVGCLPALESFVKAHAVQLGGAGLGIAFVQATGIWFSVFLAKSIKRSYENIHSLDSQK</sequence>
<dbReference type="PRINTS" id="PR00259">
    <property type="entry name" value="TMFOUR"/>
</dbReference>
<evidence type="ECO:0000256" key="4">
    <source>
        <dbReference type="ARBA" id="ARBA00022989"/>
    </source>
</evidence>
<keyword evidence="6" id="KW-1015">Disulfide bond</keyword>
<keyword evidence="8" id="KW-1185">Reference proteome</keyword>
<dbReference type="Proteomes" id="UP000695007">
    <property type="component" value="Unplaced"/>
</dbReference>
<feature type="transmembrane region" description="Helical" evidence="7">
    <location>
        <begin position="16"/>
        <end position="39"/>
    </location>
</feature>
<dbReference type="RefSeq" id="XP_011495693.1">
    <property type="nucleotide sequence ID" value="XM_011497391.1"/>
</dbReference>
<dbReference type="Gene3D" id="1.10.1450.10">
    <property type="entry name" value="Tetraspanin"/>
    <property type="match status" value="1"/>
</dbReference>
<evidence type="ECO:0000313" key="8">
    <source>
        <dbReference type="Proteomes" id="UP000695007"/>
    </source>
</evidence>
<dbReference type="AlphaFoldDB" id="A0AAJ6VNS7"/>
<dbReference type="SUPFAM" id="SSF48652">
    <property type="entry name" value="Tetraspanin"/>
    <property type="match status" value="1"/>
</dbReference>
<evidence type="ECO:0000256" key="5">
    <source>
        <dbReference type="ARBA" id="ARBA00023136"/>
    </source>
</evidence>
<feature type="transmembrane region" description="Helical" evidence="7">
    <location>
        <begin position="59"/>
        <end position="80"/>
    </location>
</feature>
<protein>
    <recommendedName>
        <fullName evidence="7">Tetraspanin</fullName>
    </recommendedName>
</protein>
<dbReference type="InterPro" id="IPR008952">
    <property type="entry name" value="Tetraspanin_EC2_sf"/>
</dbReference>
<dbReference type="InterPro" id="IPR000301">
    <property type="entry name" value="Tetraspanin_animals"/>
</dbReference>
<keyword evidence="5 7" id="KW-0472">Membrane</keyword>
<evidence type="ECO:0000256" key="2">
    <source>
        <dbReference type="ARBA" id="ARBA00006840"/>
    </source>
</evidence>
<proteinExistence type="inferred from homology"/>
<evidence type="ECO:0000256" key="6">
    <source>
        <dbReference type="PIRSR" id="PIRSR002419-1"/>
    </source>
</evidence>
<comment type="similarity">
    <text evidence="2 7">Belongs to the tetraspanin (TM4SF) family.</text>
</comment>
<dbReference type="GO" id="GO:0005886">
    <property type="term" value="C:plasma membrane"/>
    <property type="evidence" value="ECO:0007669"/>
    <property type="project" value="TreeGrafter"/>
</dbReference>
<dbReference type="CDD" id="cd03127">
    <property type="entry name" value="tetraspanin_LEL"/>
    <property type="match status" value="1"/>
</dbReference>
<gene>
    <name evidence="9" type="primary">LOC105360485</name>
</gene>
<evidence type="ECO:0000313" key="9">
    <source>
        <dbReference type="RefSeq" id="XP_011495693.1"/>
    </source>
</evidence>
<feature type="transmembrane region" description="Helical" evidence="7">
    <location>
        <begin position="87"/>
        <end position="111"/>
    </location>
</feature>
<dbReference type="Pfam" id="PF00335">
    <property type="entry name" value="Tetraspanin"/>
    <property type="match status" value="1"/>
</dbReference>
<name>A0AAJ6VNS7_9HYME</name>
<dbReference type="PANTHER" id="PTHR19282">
    <property type="entry name" value="TETRASPANIN"/>
    <property type="match status" value="1"/>
</dbReference>
<feature type="disulfide bond" evidence="6">
    <location>
        <begin position="150"/>
        <end position="172"/>
    </location>
</feature>
<evidence type="ECO:0000256" key="1">
    <source>
        <dbReference type="ARBA" id="ARBA00004141"/>
    </source>
</evidence>
<keyword evidence="4 7" id="KW-1133">Transmembrane helix</keyword>
<dbReference type="PANTHER" id="PTHR19282:SF456">
    <property type="entry name" value="CD63 MOLECULE"/>
    <property type="match status" value="1"/>
</dbReference>
<comment type="subcellular location">
    <subcellularLocation>
        <location evidence="1 7">Membrane</location>
        <topology evidence="1 7">Multi-pass membrane protein</topology>
    </subcellularLocation>
</comment>
<feature type="transmembrane region" description="Helical" evidence="7">
    <location>
        <begin position="213"/>
        <end position="235"/>
    </location>
</feature>
<reference evidence="9" key="1">
    <citation type="submission" date="2025-08" db="UniProtKB">
        <authorList>
            <consortium name="RefSeq"/>
        </authorList>
    </citation>
    <scope>IDENTIFICATION</scope>
</reference>
<evidence type="ECO:0000256" key="7">
    <source>
        <dbReference type="RuleBase" id="RU361218"/>
    </source>
</evidence>
<accession>A0AAJ6VNS7</accession>